<keyword evidence="1" id="KW-0812">Transmembrane</keyword>
<dbReference type="WBParaSite" id="GPUH_0000944301-mRNA-1">
    <property type="protein sequence ID" value="GPUH_0000944301-mRNA-1"/>
    <property type="gene ID" value="GPUH_0000944301"/>
</dbReference>
<accession>A0A183DL41</accession>
<name>A0A183DL41_9BILA</name>
<dbReference type="Gene3D" id="1.10.287.70">
    <property type="match status" value="1"/>
</dbReference>
<evidence type="ECO:0000313" key="3">
    <source>
        <dbReference type="Proteomes" id="UP000271098"/>
    </source>
</evidence>
<dbReference type="AlphaFoldDB" id="A0A183DL41"/>
<feature type="transmembrane region" description="Helical" evidence="1">
    <location>
        <begin position="20"/>
        <end position="41"/>
    </location>
</feature>
<evidence type="ECO:0000313" key="2">
    <source>
        <dbReference type="EMBL" id="VDK72272.1"/>
    </source>
</evidence>
<keyword evidence="1" id="KW-1133">Transmembrane helix</keyword>
<dbReference type="Proteomes" id="UP000271098">
    <property type="component" value="Unassembled WGS sequence"/>
</dbReference>
<keyword evidence="3" id="KW-1185">Reference proteome</keyword>
<evidence type="ECO:0000256" key="1">
    <source>
        <dbReference type="SAM" id="Phobius"/>
    </source>
</evidence>
<dbReference type="EMBL" id="UYRT01030861">
    <property type="protein sequence ID" value="VDK72272.1"/>
    <property type="molecule type" value="Genomic_DNA"/>
</dbReference>
<proteinExistence type="predicted"/>
<gene>
    <name evidence="2" type="ORF">GPUH_LOCUS9432</name>
</gene>
<organism evidence="4">
    <name type="scientific">Gongylonema pulchrum</name>
    <dbReference type="NCBI Taxonomy" id="637853"/>
    <lineage>
        <taxon>Eukaryota</taxon>
        <taxon>Metazoa</taxon>
        <taxon>Ecdysozoa</taxon>
        <taxon>Nematoda</taxon>
        <taxon>Chromadorea</taxon>
        <taxon>Rhabditida</taxon>
        <taxon>Spirurina</taxon>
        <taxon>Spiruromorpha</taxon>
        <taxon>Spiruroidea</taxon>
        <taxon>Gongylonematidae</taxon>
        <taxon>Gongylonema</taxon>
    </lineage>
</organism>
<keyword evidence="1" id="KW-0472">Membrane</keyword>
<protein>
    <submittedName>
        <fullName evidence="4">Ion_trans domain-containing protein</fullName>
    </submittedName>
</protein>
<evidence type="ECO:0000313" key="4">
    <source>
        <dbReference type="WBParaSite" id="GPUH_0000944301-mRNA-1"/>
    </source>
</evidence>
<reference evidence="4" key="1">
    <citation type="submission" date="2016-06" db="UniProtKB">
        <authorList>
            <consortium name="WormBaseParasite"/>
        </authorList>
    </citation>
    <scope>IDENTIFICATION</scope>
</reference>
<sequence>MNLAALIRDFYHFVTSGLRPLVPLLILVIYTLFGAFIFMLVEGSNEQNEIETRQRERSELIEVTTSFSESSLNLKIAFDIWNNSVFR</sequence>
<reference evidence="2 3" key="2">
    <citation type="submission" date="2018-11" db="EMBL/GenBank/DDBJ databases">
        <authorList>
            <consortium name="Pathogen Informatics"/>
        </authorList>
    </citation>
    <scope>NUCLEOTIDE SEQUENCE [LARGE SCALE GENOMIC DNA]</scope>
</reference>